<feature type="domain" description="NUMOD4" evidence="1">
    <location>
        <begin position="8"/>
        <end position="46"/>
    </location>
</feature>
<dbReference type="InterPro" id="IPR036388">
    <property type="entry name" value="WH-like_DNA-bd_sf"/>
</dbReference>
<keyword evidence="3" id="KW-1185">Reference proteome</keyword>
<dbReference type="Gene3D" id="3.90.75.20">
    <property type="match status" value="1"/>
</dbReference>
<dbReference type="InterPro" id="IPR044925">
    <property type="entry name" value="His-Me_finger_sf"/>
</dbReference>
<dbReference type="EMBL" id="MT774385">
    <property type="protein sequence ID" value="QOR58979.1"/>
    <property type="molecule type" value="Genomic_DNA"/>
</dbReference>
<dbReference type="Gene3D" id="1.10.10.10">
    <property type="entry name" value="Winged helix-like DNA-binding domain superfamily/Winged helix DNA-binding domain"/>
    <property type="match status" value="1"/>
</dbReference>
<name>A0A7M1RZJ3_9CAUD</name>
<keyword evidence="2" id="KW-0540">Nuclease</keyword>
<keyword evidence="2" id="KW-0255">Endonuclease</keyword>
<evidence type="ECO:0000313" key="3">
    <source>
        <dbReference type="Proteomes" id="UP000594030"/>
    </source>
</evidence>
<dbReference type="InterPro" id="IPR003647">
    <property type="entry name" value="Intron_nuc_1_rpt"/>
</dbReference>
<proteinExistence type="predicted"/>
<dbReference type="Proteomes" id="UP000594030">
    <property type="component" value="Segment"/>
</dbReference>
<dbReference type="InterPro" id="IPR010902">
    <property type="entry name" value="NUMOD4"/>
</dbReference>
<dbReference type="GO" id="GO:0016788">
    <property type="term" value="F:hydrolase activity, acting on ester bonds"/>
    <property type="evidence" value="ECO:0007669"/>
    <property type="project" value="InterPro"/>
</dbReference>
<dbReference type="KEGG" id="vg:65129471"/>
<organism evidence="2 3">
    <name type="scientific">uncultured phage cr108_1</name>
    <dbReference type="NCBI Taxonomy" id="2772069"/>
    <lineage>
        <taxon>Viruses</taxon>
        <taxon>Duplodnaviria</taxon>
        <taxon>Heunggongvirae</taxon>
        <taxon>Uroviricota</taxon>
        <taxon>Caudoviricetes</taxon>
        <taxon>Crassvirales</taxon>
        <taxon>Steigviridae</taxon>
        <taxon>Asinivirinae</taxon>
        <taxon>Pipoluvirus</taxon>
        <taxon>Pipoluvirus rarus</taxon>
    </lineage>
</organism>
<evidence type="ECO:0000259" key="1">
    <source>
        <dbReference type="Pfam" id="PF07463"/>
    </source>
</evidence>
<reference evidence="2 3" key="1">
    <citation type="submission" date="2020-07" db="EMBL/GenBank/DDBJ databases">
        <title>Taxonomic proposal: Crassvirales, a new order of highly abundant and diverse bacterial viruses.</title>
        <authorList>
            <person name="Shkoporov A.N."/>
            <person name="Stockdale S.R."/>
            <person name="Guerin E."/>
            <person name="Ross R.P."/>
            <person name="Hill C."/>
        </authorList>
    </citation>
    <scope>NUCLEOTIDE SEQUENCE [LARGE SCALE GENOMIC DNA]</scope>
</reference>
<dbReference type="SMART" id="SM00497">
    <property type="entry name" value="IENR1"/>
    <property type="match status" value="1"/>
</dbReference>
<sequence length="166" mass="19227">METYLNDEIWKDVEGYEGLYLVSNKGRICRILKGRSDVNGYNTITLCDGNGGYKDAKVHRLVAQAFIPNPHNYPIINHKDECPGNNHVENLEWCTYSYNINYGNANKSRAEKQYKAIYGINIDTKEIIEFSSLTEARKHGFNHKAISMCLRGHSKKSQGYYWFYKE</sequence>
<dbReference type="GO" id="GO:0004519">
    <property type="term" value="F:endonuclease activity"/>
    <property type="evidence" value="ECO:0007669"/>
    <property type="project" value="UniProtKB-KW"/>
</dbReference>
<evidence type="ECO:0000313" key="2">
    <source>
        <dbReference type="EMBL" id="QOR58979.1"/>
    </source>
</evidence>
<dbReference type="GeneID" id="65129471"/>
<protein>
    <submittedName>
        <fullName evidence="2">HNH endonuclease family protein</fullName>
    </submittedName>
</protein>
<dbReference type="RefSeq" id="YP_010111137.1">
    <property type="nucleotide sequence ID" value="NC_055878.1"/>
</dbReference>
<keyword evidence="2" id="KW-0378">Hydrolase</keyword>
<accession>A0A7M1RZJ3</accession>
<dbReference type="Pfam" id="PF07463">
    <property type="entry name" value="NUMOD4"/>
    <property type="match status" value="1"/>
</dbReference>
<dbReference type="SUPFAM" id="SSF64496">
    <property type="entry name" value="DNA-binding domain of intron-encoded endonucleases"/>
    <property type="match status" value="1"/>
</dbReference>
<dbReference type="SUPFAM" id="SSF54060">
    <property type="entry name" value="His-Me finger endonucleases"/>
    <property type="match status" value="1"/>
</dbReference>